<accession>A0A3E2DLP7</accession>
<dbReference type="Gene3D" id="3.90.226.10">
    <property type="entry name" value="2-enoyl-CoA Hydratase, Chain A, domain 1"/>
    <property type="match status" value="1"/>
</dbReference>
<dbReference type="SUPFAM" id="SSF52096">
    <property type="entry name" value="ClpP/crotonase"/>
    <property type="match status" value="1"/>
</dbReference>
<dbReference type="Proteomes" id="UP000259211">
    <property type="component" value="Unassembled WGS sequence"/>
</dbReference>
<proteinExistence type="inferred from homology"/>
<gene>
    <name evidence="2" type="ORF">CHT91_01670</name>
</gene>
<dbReference type="InterPro" id="IPR001753">
    <property type="entry name" value="Enoyl-CoA_hydra/iso"/>
</dbReference>
<dbReference type="Pfam" id="PF00378">
    <property type="entry name" value="ECH_1"/>
    <property type="match status" value="1"/>
</dbReference>
<dbReference type="PANTHER" id="PTHR42964">
    <property type="entry name" value="ENOYL-COA HYDRATASE"/>
    <property type="match status" value="1"/>
</dbReference>
<organism evidence="2 3">
    <name type="scientific">Cutibacterium avidum</name>
    <dbReference type="NCBI Taxonomy" id="33010"/>
    <lineage>
        <taxon>Bacteria</taxon>
        <taxon>Bacillati</taxon>
        <taxon>Actinomycetota</taxon>
        <taxon>Actinomycetes</taxon>
        <taxon>Propionibacteriales</taxon>
        <taxon>Propionibacteriaceae</taxon>
        <taxon>Cutibacterium</taxon>
    </lineage>
</organism>
<dbReference type="CDD" id="cd06558">
    <property type="entry name" value="crotonase-like"/>
    <property type="match status" value="1"/>
</dbReference>
<comment type="similarity">
    <text evidence="1">Belongs to the enoyl-CoA hydratase/isomerase family.</text>
</comment>
<protein>
    <recommendedName>
        <fullName evidence="4">Enoyl-CoA hydratase</fullName>
    </recommendedName>
</protein>
<evidence type="ECO:0000313" key="3">
    <source>
        <dbReference type="Proteomes" id="UP000259211"/>
    </source>
</evidence>
<dbReference type="InterPro" id="IPR029045">
    <property type="entry name" value="ClpP/crotonase-like_dom_sf"/>
</dbReference>
<evidence type="ECO:0000313" key="2">
    <source>
        <dbReference type="EMBL" id="RFT46302.1"/>
    </source>
</evidence>
<dbReference type="EMBL" id="NOWI01000002">
    <property type="protein sequence ID" value="RFT46302.1"/>
    <property type="molecule type" value="Genomic_DNA"/>
</dbReference>
<comment type="caution">
    <text evidence="2">The sequence shown here is derived from an EMBL/GenBank/DDBJ whole genome shotgun (WGS) entry which is preliminary data.</text>
</comment>
<reference evidence="2 3" key="1">
    <citation type="submission" date="2017-07" db="EMBL/GenBank/DDBJ databases">
        <authorList>
            <person name="Sun Z.S."/>
            <person name="Albrecht U."/>
            <person name="Echele G."/>
            <person name="Lee C.C."/>
        </authorList>
    </citation>
    <scope>NUCLEOTIDE SEQUENCE [LARGE SCALE GENOMIC DNA]</scope>
    <source>
        <strain evidence="2 3">P16-029</strain>
    </source>
</reference>
<evidence type="ECO:0000256" key="1">
    <source>
        <dbReference type="ARBA" id="ARBA00005254"/>
    </source>
</evidence>
<sequence length="256" mass="27710">MSSASLESTERVTTVRFHRPDAANALDGEMLETVERGLDEASRRSGVLIMSGLPDVFCTGADLVAVSSEAAGAHQPDYLFDLWTRMISGDVIVVTHVRGKTAAGGVGFVAASDFVVSDQLATFALPEMLFGLMPAMVLPFLAHRIGARRAHTLAISTRTIDASTALSWGLVDEMGERSDVLLARLLNRLCRIPRDGVAPLKRFSADVICSTKAARPHAIEANLSRFADPLVRKRMAAYANDNLMPWELNDEGGRDE</sequence>
<dbReference type="InterPro" id="IPR051683">
    <property type="entry name" value="Enoyl-CoA_Hydratase/Isomerase"/>
</dbReference>
<dbReference type="GO" id="GO:0003824">
    <property type="term" value="F:catalytic activity"/>
    <property type="evidence" value="ECO:0007669"/>
    <property type="project" value="UniProtKB-ARBA"/>
</dbReference>
<dbReference type="NCBIfam" id="NF005498">
    <property type="entry name" value="PRK07112.1"/>
    <property type="match status" value="1"/>
</dbReference>
<name>A0A3E2DLP7_9ACTN</name>
<dbReference type="RefSeq" id="WP_117188447.1">
    <property type="nucleotide sequence ID" value="NZ_JAQDJS010000020.1"/>
</dbReference>
<evidence type="ECO:0008006" key="4">
    <source>
        <dbReference type="Google" id="ProtNLM"/>
    </source>
</evidence>
<dbReference type="AlphaFoldDB" id="A0A3E2DLP7"/>
<dbReference type="PANTHER" id="PTHR42964:SF1">
    <property type="entry name" value="POLYKETIDE BIOSYNTHESIS ENOYL-COA HYDRATASE PKSH-RELATED"/>
    <property type="match status" value="1"/>
</dbReference>